<organism evidence="3 4">
    <name type="scientific">Planotetraspora silvatica</name>
    <dbReference type="NCBI Taxonomy" id="234614"/>
    <lineage>
        <taxon>Bacteria</taxon>
        <taxon>Bacillati</taxon>
        <taxon>Actinomycetota</taxon>
        <taxon>Actinomycetes</taxon>
        <taxon>Streptosporangiales</taxon>
        <taxon>Streptosporangiaceae</taxon>
        <taxon>Planotetraspora</taxon>
    </lineage>
</organism>
<gene>
    <name evidence="3" type="ORF">Psi02_70410</name>
</gene>
<feature type="region of interest" description="Disordered" evidence="1">
    <location>
        <begin position="138"/>
        <end position="157"/>
    </location>
</feature>
<dbReference type="Proteomes" id="UP000644610">
    <property type="component" value="Unassembled WGS sequence"/>
</dbReference>
<dbReference type="SUPFAM" id="SSF53098">
    <property type="entry name" value="Ribonuclease H-like"/>
    <property type="match status" value="1"/>
</dbReference>
<accession>A0A8J3XQA0</accession>
<dbReference type="GO" id="GO:0015074">
    <property type="term" value="P:DNA integration"/>
    <property type="evidence" value="ECO:0007669"/>
    <property type="project" value="InterPro"/>
</dbReference>
<keyword evidence="4" id="KW-1185">Reference proteome</keyword>
<dbReference type="GO" id="GO:0003676">
    <property type="term" value="F:nucleic acid binding"/>
    <property type="evidence" value="ECO:0007669"/>
    <property type="project" value="InterPro"/>
</dbReference>
<dbReference type="InterPro" id="IPR012337">
    <property type="entry name" value="RNaseH-like_sf"/>
</dbReference>
<comment type="caution">
    <text evidence="3">The sequence shown here is derived from an EMBL/GenBank/DDBJ whole genome shotgun (WGS) entry which is preliminary data.</text>
</comment>
<dbReference type="PROSITE" id="PS50994">
    <property type="entry name" value="INTEGRASE"/>
    <property type="match status" value="1"/>
</dbReference>
<feature type="domain" description="Integrase catalytic" evidence="2">
    <location>
        <begin position="1"/>
        <end position="157"/>
    </location>
</feature>
<protein>
    <submittedName>
        <fullName evidence="3">Integrase</fullName>
    </submittedName>
</protein>
<name>A0A8J3XQA0_9ACTN</name>
<feature type="compositionally biased region" description="Basic and acidic residues" evidence="1">
    <location>
        <begin position="143"/>
        <end position="155"/>
    </location>
</feature>
<evidence type="ECO:0000313" key="3">
    <source>
        <dbReference type="EMBL" id="GII50617.1"/>
    </source>
</evidence>
<evidence type="ECO:0000256" key="1">
    <source>
        <dbReference type="SAM" id="MobiDB-lite"/>
    </source>
</evidence>
<proteinExistence type="predicted"/>
<dbReference type="InterPro" id="IPR036397">
    <property type="entry name" value="RNaseH_sf"/>
</dbReference>
<evidence type="ECO:0000313" key="4">
    <source>
        <dbReference type="Proteomes" id="UP000644610"/>
    </source>
</evidence>
<dbReference type="Gene3D" id="3.30.420.10">
    <property type="entry name" value="Ribonuclease H-like superfamily/Ribonuclease H"/>
    <property type="match status" value="1"/>
</dbReference>
<dbReference type="Pfam" id="PF13683">
    <property type="entry name" value="rve_3"/>
    <property type="match status" value="1"/>
</dbReference>
<sequence length="181" mass="21242">MLACDFLHVDTVFLTRLYVFFVMEIETRRIHVLGVTANPTGAWTAQQARNLLLDLGERVDQFRFLIKDRDGKFSKVFDEMFTSSGVRIIKTPPRSPRANCYAERFVGTLRRECLDHLLIYGRRHLRRVLAEYEQHYNTHRAHQSRDQRPPLHDPDQPIDLTAVIKRRTTVAGLIHEYRRAA</sequence>
<evidence type="ECO:0000259" key="2">
    <source>
        <dbReference type="PROSITE" id="PS50994"/>
    </source>
</evidence>
<reference evidence="3" key="1">
    <citation type="submission" date="2021-01" db="EMBL/GenBank/DDBJ databases">
        <title>Whole genome shotgun sequence of Planotetraspora silvatica NBRC 100141.</title>
        <authorList>
            <person name="Komaki H."/>
            <person name="Tamura T."/>
        </authorList>
    </citation>
    <scope>NUCLEOTIDE SEQUENCE</scope>
    <source>
        <strain evidence="3">NBRC 100141</strain>
    </source>
</reference>
<dbReference type="EMBL" id="BOOQ01000054">
    <property type="protein sequence ID" value="GII50617.1"/>
    <property type="molecule type" value="Genomic_DNA"/>
</dbReference>
<dbReference type="InterPro" id="IPR001584">
    <property type="entry name" value="Integrase_cat-core"/>
</dbReference>
<dbReference type="AlphaFoldDB" id="A0A8J3XQA0"/>